<dbReference type="Pfam" id="PF01420">
    <property type="entry name" value="Methylase_S"/>
    <property type="match status" value="2"/>
</dbReference>
<evidence type="ECO:0000259" key="4">
    <source>
        <dbReference type="Pfam" id="PF01420"/>
    </source>
</evidence>
<dbReference type="Proteomes" id="UP000297322">
    <property type="component" value="Unassembled WGS sequence"/>
</dbReference>
<dbReference type="InterPro" id="IPR052021">
    <property type="entry name" value="Type-I_RS_S_subunit"/>
</dbReference>
<comment type="similarity">
    <text evidence="1">Belongs to the type-I restriction system S methylase family.</text>
</comment>
<accession>A0A4Y9TC65</accession>
<evidence type="ECO:0000256" key="2">
    <source>
        <dbReference type="ARBA" id="ARBA00022747"/>
    </source>
</evidence>
<feature type="domain" description="Type I restriction modification DNA specificity" evidence="4">
    <location>
        <begin position="264"/>
        <end position="412"/>
    </location>
</feature>
<gene>
    <name evidence="5" type="ORF">E4T65_28360</name>
</gene>
<protein>
    <submittedName>
        <fullName evidence="5">Restriction endonuclease subunit S</fullName>
    </submittedName>
</protein>
<dbReference type="EMBL" id="SPVI01000029">
    <property type="protein sequence ID" value="TFW39461.1"/>
    <property type="molecule type" value="Genomic_DNA"/>
</dbReference>
<dbReference type="GO" id="GO:0003677">
    <property type="term" value="F:DNA binding"/>
    <property type="evidence" value="ECO:0007669"/>
    <property type="project" value="UniProtKB-KW"/>
</dbReference>
<keyword evidence="5" id="KW-0540">Nuclease</keyword>
<sequence>MATSQNATGWPTRLLVDCTSDGSISYGIVQPGQHIENGIPIVRVNNFKNGVLDGSEALRVSESIEENYRRTRLQGGEVLLTLVGSVGQTAIVSGDLAGWNVARAIAVIRPSVEVSAKWLSICLQTPGARHFLDGRANTTVQKTLNLGDVKQVPIPIPPKAVRLRIESIVTSIDDKIDVNLRIIQTLEAIAQALFKSWFIDFDPVRAKIAAIAEGCDPLRTAMSAISGKADAEIDALPPEEYEQLAAVAMLFPDEMDESAVVDIPKGWKVRPADSLSEVGIGKTPPRKELQWFTEGQGDWRWVSIRDMGTSGVFQQRSSEYLTSEAVARFNVRVVPDRTVLLSFKLTIGRVAITDGPMATNEAIAHFKLPCDAAVSSEYLYLYLKDFNYSTLGSTSSIADAVNSKTIREMPIIVARRDLIDRFTKSVAPLFEEMRNRQNEIASLSATRDALLPKLLSGEIEVLA</sequence>
<evidence type="ECO:0000256" key="1">
    <source>
        <dbReference type="ARBA" id="ARBA00010923"/>
    </source>
</evidence>
<keyword evidence="5" id="KW-0378">Hydrolase</keyword>
<feature type="domain" description="Type I restriction modification DNA specificity" evidence="4">
    <location>
        <begin position="37"/>
        <end position="187"/>
    </location>
</feature>
<keyword evidence="3" id="KW-0238">DNA-binding</keyword>
<dbReference type="SUPFAM" id="SSF116734">
    <property type="entry name" value="DNA methylase specificity domain"/>
    <property type="match status" value="2"/>
</dbReference>
<dbReference type="RefSeq" id="WP_135197002.1">
    <property type="nucleotide sequence ID" value="NZ_SPVI01000029.1"/>
</dbReference>
<dbReference type="GO" id="GO:0004519">
    <property type="term" value="F:endonuclease activity"/>
    <property type="evidence" value="ECO:0007669"/>
    <property type="project" value="UniProtKB-KW"/>
</dbReference>
<dbReference type="Gene3D" id="3.90.220.20">
    <property type="entry name" value="DNA methylase specificity domains"/>
    <property type="match status" value="2"/>
</dbReference>
<evidence type="ECO:0000313" key="5">
    <source>
        <dbReference type="EMBL" id="TFW39461.1"/>
    </source>
</evidence>
<dbReference type="CDD" id="cd17256">
    <property type="entry name" value="RMtype1_S_EcoJA65PI-TRD1-CR1_like"/>
    <property type="match status" value="1"/>
</dbReference>
<dbReference type="CDD" id="cd17244">
    <property type="entry name" value="RMtype1_S_Apa101655I-TRD2-CR2_like"/>
    <property type="match status" value="1"/>
</dbReference>
<evidence type="ECO:0000313" key="6">
    <source>
        <dbReference type="Proteomes" id="UP000297322"/>
    </source>
</evidence>
<keyword evidence="2" id="KW-0680">Restriction system</keyword>
<reference evidence="5 6" key="1">
    <citation type="submission" date="2019-03" db="EMBL/GenBank/DDBJ databases">
        <title>Biocontrol and xenobiotic degradation properties of endophytic Pseudomonas fluorescens strain BRZ63.</title>
        <authorList>
            <person name="Chlebek D.A."/>
            <person name="Pinski A."/>
            <person name="Zur J.P."/>
            <person name="Michalska J."/>
            <person name="Hupert-Kocurek K.T."/>
        </authorList>
    </citation>
    <scope>NUCLEOTIDE SEQUENCE [LARGE SCALE GENOMIC DNA]</scope>
    <source>
        <strain evidence="5 6">BRZ63</strain>
    </source>
</reference>
<comment type="caution">
    <text evidence="5">The sequence shown here is derived from an EMBL/GenBank/DDBJ whole genome shotgun (WGS) entry which is preliminary data.</text>
</comment>
<name>A0A4Y9TC65_PSEFL</name>
<dbReference type="InterPro" id="IPR000055">
    <property type="entry name" value="Restrct_endonuc_typeI_TRD"/>
</dbReference>
<evidence type="ECO:0000256" key="3">
    <source>
        <dbReference type="ARBA" id="ARBA00023125"/>
    </source>
</evidence>
<dbReference type="GO" id="GO:0009307">
    <property type="term" value="P:DNA restriction-modification system"/>
    <property type="evidence" value="ECO:0007669"/>
    <property type="project" value="UniProtKB-KW"/>
</dbReference>
<proteinExistence type="inferred from homology"/>
<organism evidence="5 6">
    <name type="scientific">Pseudomonas fluorescens</name>
    <dbReference type="NCBI Taxonomy" id="294"/>
    <lineage>
        <taxon>Bacteria</taxon>
        <taxon>Pseudomonadati</taxon>
        <taxon>Pseudomonadota</taxon>
        <taxon>Gammaproteobacteria</taxon>
        <taxon>Pseudomonadales</taxon>
        <taxon>Pseudomonadaceae</taxon>
        <taxon>Pseudomonas</taxon>
    </lineage>
</organism>
<dbReference type="InterPro" id="IPR044946">
    <property type="entry name" value="Restrct_endonuc_typeI_TRD_sf"/>
</dbReference>
<dbReference type="AlphaFoldDB" id="A0A4Y9TC65"/>
<keyword evidence="5" id="KW-0255">Endonuclease</keyword>
<dbReference type="PANTHER" id="PTHR30408">
    <property type="entry name" value="TYPE-1 RESTRICTION ENZYME ECOKI SPECIFICITY PROTEIN"/>
    <property type="match status" value="1"/>
</dbReference>
<dbReference type="PANTHER" id="PTHR30408:SF13">
    <property type="entry name" value="TYPE I RESTRICTION ENZYME HINDI SPECIFICITY SUBUNIT"/>
    <property type="match status" value="1"/>
</dbReference>